<organism evidence="2 3">
    <name type="scientific">Panagrolaimus davidi</name>
    <dbReference type="NCBI Taxonomy" id="227884"/>
    <lineage>
        <taxon>Eukaryota</taxon>
        <taxon>Metazoa</taxon>
        <taxon>Ecdysozoa</taxon>
        <taxon>Nematoda</taxon>
        <taxon>Chromadorea</taxon>
        <taxon>Rhabditida</taxon>
        <taxon>Tylenchina</taxon>
        <taxon>Panagrolaimomorpha</taxon>
        <taxon>Panagrolaimoidea</taxon>
        <taxon>Panagrolaimidae</taxon>
        <taxon>Panagrolaimus</taxon>
    </lineage>
</organism>
<feature type="compositionally biased region" description="Acidic residues" evidence="1">
    <location>
        <begin position="113"/>
        <end position="127"/>
    </location>
</feature>
<dbReference type="Proteomes" id="UP000887578">
    <property type="component" value="Unplaced"/>
</dbReference>
<protein>
    <submittedName>
        <fullName evidence="3">Uncharacterized protein</fullName>
    </submittedName>
</protein>
<name>A0A914QT87_9BILA</name>
<feature type="region of interest" description="Disordered" evidence="1">
    <location>
        <begin position="95"/>
        <end position="127"/>
    </location>
</feature>
<dbReference type="WBParaSite" id="PDA_v2.g6993.t1">
    <property type="protein sequence ID" value="PDA_v2.g6993.t1"/>
    <property type="gene ID" value="PDA_v2.g6993"/>
</dbReference>
<dbReference type="AlphaFoldDB" id="A0A914QT87"/>
<proteinExistence type="predicted"/>
<keyword evidence="2" id="KW-1185">Reference proteome</keyword>
<sequence>MTCQRCRYYYNKDKKQWPFSCIASMDYNVETNEVDCDPSQIIHFKECCPEEMSKVRGISLRREIQNSVQYVGVKTISTALSQMDREVTLRYAGLGQDEEEAAAEEEKYQTAFEETDDEDDDDEYDDE</sequence>
<evidence type="ECO:0000313" key="3">
    <source>
        <dbReference type="WBParaSite" id="PDA_v2.g6993.t1"/>
    </source>
</evidence>
<accession>A0A914QT87</accession>
<reference evidence="3" key="1">
    <citation type="submission" date="2022-11" db="UniProtKB">
        <authorList>
            <consortium name="WormBaseParasite"/>
        </authorList>
    </citation>
    <scope>IDENTIFICATION</scope>
</reference>
<evidence type="ECO:0000313" key="2">
    <source>
        <dbReference type="Proteomes" id="UP000887578"/>
    </source>
</evidence>
<evidence type="ECO:0000256" key="1">
    <source>
        <dbReference type="SAM" id="MobiDB-lite"/>
    </source>
</evidence>